<dbReference type="Proteomes" id="UP000192660">
    <property type="component" value="Unassembled WGS sequence"/>
</dbReference>
<name>A0A1W1WNZ3_SULTA</name>
<evidence type="ECO:0008006" key="3">
    <source>
        <dbReference type="Google" id="ProtNLM"/>
    </source>
</evidence>
<evidence type="ECO:0000313" key="1">
    <source>
        <dbReference type="EMBL" id="SMC08017.1"/>
    </source>
</evidence>
<reference evidence="2" key="1">
    <citation type="submission" date="2017-04" db="EMBL/GenBank/DDBJ databases">
        <authorList>
            <person name="Varghese N."/>
            <person name="Submissions S."/>
        </authorList>
    </citation>
    <scope>NUCLEOTIDE SEQUENCE [LARGE SCALE GENOMIC DNA]</scope>
    <source>
        <strain evidence="2">DSM 9293</strain>
    </source>
</reference>
<evidence type="ECO:0000313" key="2">
    <source>
        <dbReference type="Proteomes" id="UP000192660"/>
    </source>
</evidence>
<dbReference type="AlphaFoldDB" id="A0A1W1WNZ3"/>
<dbReference type="OrthoDB" id="2087720at2"/>
<protein>
    <recommendedName>
        <fullName evidence="3">HNH endonuclease</fullName>
    </recommendedName>
</protein>
<dbReference type="RefSeq" id="WP_084662050.1">
    <property type="nucleotide sequence ID" value="NZ_FWWY01000002.1"/>
</dbReference>
<organism evidence="1 2">
    <name type="scientific">Sulfobacillus thermosulfidooxidans (strain DSM 9293 / VKM B-1269 / AT-1)</name>
    <dbReference type="NCBI Taxonomy" id="929705"/>
    <lineage>
        <taxon>Bacteria</taxon>
        <taxon>Bacillati</taxon>
        <taxon>Bacillota</taxon>
        <taxon>Clostridia</taxon>
        <taxon>Eubacteriales</taxon>
        <taxon>Clostridiales Family XVII. Incertae Sedis</taxon>
        <taxon>Sulfobacillus</taxon>
    </lineage>
</organism>
<dbReference type="EMBL" id="FWWY01000002">
    <property type="protein sequence ID" value="SMC08017.1"/>
    <property type="molecule type" value="Genomic_DNA"/>
</dbReference>
<proteinExistence type="predicted"/>
<accession>A0A1W1WNZ3</accession>
<keyword evidence="2" id="KW-1185">Reference proteome</keyword>
<gene>
    <name evidence="1" type="ORF">SAMN00768000_3597</name>
</gene>
<sequence>MSWNACQRWDDTTTRWNTWLHERCSHGDQTVQRWVQRTYPWNVHQLPTPLKKALWTIQDGHCYWCQRSVRFSEATLEHVIPFVSPVWDRMRPLEQLLSFRISHAACNQTYKTWRLADPRHATALDLWRLRHIRHLLRQDPFWACWIPDAIPLTPHSPSSPLKSLHLSL</sequence>